<dbReference type="HOGENOM" id="CLU_1908310_0_0_1"/>
<proteinExistence type="predicted"/>
<feature type="region of interest" description="Disordered" evidence="1">
    <location>
        <begin position="28"/>
        <end position="88"/>
    </location>
</feature>
<reference evidence="2 3" key="1">
    <citation type="journal article" date="2012" name="Eukaryot. Cell">
        <title>Draft genome sequence of Wickerhamomyces ciferrii NRRL Y-1031 F-60-10.</title>
        <authorList>
            <person name="Schneider J."/>
            <person name="Andrea H."/>
            <person name="Blom J."/>
            <person name="Jaenicke S."/>
            <person name="Ruckert C."/>
            <person name="Schorsch C."/>
            <person name="Szczepanowski R."/>
            <person name="Farwick M."/>
            <person name="Goesmann A."/>
            <person name="Puhler A."/>
            <person name="Schaffer S."/>
            <person name="Tauch A."/>
            <person name="Kohler T."/>
            <person name="Brinkrolf K."/>
        </authorList>
    </citation>
    <scope>NUCLEOTIDE SEQUENCE [LARGE SCALE GENOMIC DNA]</scope>
    <source>
        <strain evidence="3">ATCC 14091 / BCRC 22168 / CBS 111 / JCM 3599 / NBRC 0793 / NRRL Y-1031 F-60-10</strain>
    </source>
</reference>
<comment type="caution">
    <text evidence="2">The sequence shown here is derived from an EMBL/GenBank/DDBJ whole genome shotgun (WGS) entry which is preliminary data.</text>
</comment>
<dbReference type="EMBL" id="CAIF01000011">
    <property type="protein sequence ID" value="CCH41049.1"/>
    <property type="molecule type" value="Genomic_DNA"/>
</dbReference>
<evidence type="ECO:0000256" key="1">
    <source>
        <dbReference type="SAM" id="MobiDB-lite"/>
    </source>
</evidence>
<evidence type="ECO:0000313" key="3">
    <source>
        <dbReference type="Proteomes" id="UP000009328"/>
    </source>
</evidence>
<accession>K0KI10</accession>
<name>K0KI10_WICCF</name>
<gene>
    <name evidence="2" type="ORF">BN7_586</name>
</gene>
<dbReference type="Proteomes" id="UP000009328">
    <property type="component" value="Unassembled WGS sequence"/>
</dbReference>
<dbReference type="AlphaFoldDB" id="K0KI10"/>
<organism evidence="2 3">
    <name type="scientific">Wickerhamomyces ciferrii (strain ATCC 14091 / BCRC 22168 / CBS 111 / JCM 3599 / NBRC 0793 / NRRL Y-1031 F-60-10)</name>
    <name type="common">Yeast</name>
    <name type="synonym">Pichia ciferrii</name>
    <dbReference type="NCBI Taxonomy" id="1206466"/>
    <lineage>
        <taxon>Eukaryota</taxon>
        <taxon>Fungi</taxon>
        <taxon>Dikarya</taxon>
        <taxon>Ascomycota</taxon>
        <taxon>Saccharomycotina</taxon>
        <taxon>Saccharomycetes</taxon>
        <taxon>Phaffomycetales</taxon>
        <taxon>Wickerhamomycetaceae</taxon>
        <taxon>Wickerhamomyces</taxon>
    </lineage>
</organism>
<keyword evidence="3" id="KW-1185">Reference proteome</keyword>
<evidence type="ECO:0000313" key="2">
    <source>
        <dbReference type="EMBL" id="CCH41049.1"/>
    </source>
</evidence>
<dbReference type="InParanoid" id="K0KI10"/>
<protein>
    <submittedName>
        <fullName evidence="2">Uncharacterized protein</fullName>
    </submittedName>
</protein>
<sequence>MNELHEEDEQPCYLECYLKHHIRGKVDNESKLIPIEAIPTSNNSNDSDDSRDQSNESEPQLNPEYIPQTKRHSITHDENSIKSKKQRIGPSYDLCRSKKIKCDAHVENIIEQLDINPDDFHELTKTNETIECK</sequence>